<keyword evidence="2" id="KW-1185">Reference proteome</keyword>
<dbReference type="EMBL" id="CP037423">
    <property type="protein sequence ID" value="QDV42585.1"/>
    <property type="molecule type" value="Genomic_DNA"/>
</dbReference>
<evidence type="ECO:0000313" key="1">
    <source>
        <dbReference type="EMBL" id="QDV42585.1"/>
    </source>
</evidence>
<gene>
    <name evidence="1" type="ORF">Enr13x_24330</name>
</gene>
<name>A0A518HP18_9BACT</name>
<proteinExistence type="predicted"/>
<organism evidence="1 2">
    <name type="scientific">Stieleria neptunia</name>
    <dbReference type="NCBI Taxonomy" id="2527979"/>
    <lineage>
        <taxon>Bacteria</taxon>
        <taxon>Pseudomonadati</taxon>
        <taxon>Planctomycetota</taxon>
        <taxon>Planctomycetia</taxon>
        <taxon>Pirellulales</taxon>
        <taxon>Pirellulaceae</taxon>
        <taxon>Stieleria</taxon>
    </lineage>
</organism>
<evidence type="ECO:0000313" key="2">
    <source>
        <dbReference type="Proteomes" id="UP000319004"/>
    </source>
</evidence>
<accession>A0A518HP18</accession>
<protein>
    <submittedName>
        <fullName evidence="1">Uncharacterized protein</fullName>
    </submittedName>
</protein>
<dbReference type="AlphaFoldDB" id="A0A518HP18"/>
<reference evidence="1 2" key="1">
    <citation type="submission" date="2019-03" db="EMBL/GenBank/DDBJ databases">
        <title>Deep-cultivation of Planctomycetes and their phenomic and genomic characterization uncovers novel biology.</title>
        <authorList>
            <person name="Wiegand S."/>
            <person name="Jogler M."/>
            <person name="Boedeker C."/>
            <person name="Pinto D."/>
            <person name="Vollmers J."/>
            <person name="Rivas-Marin E."/>
            <person name="Kohn T."/>
            <person name="Peeters S.H."/>
            <person name="Heuer A."/>
            <person name="Rast P."/>
            <person name="Oberbeckmann S."/>
            <person name="Bunk B."/>
            <person name="Jeske O."/>
            <person name="Meyerdierks A."/>
            <person name="Storesund J.E."/>
            <person name="Kallscheuer N."/>
            <person name="Luecker S."/>
            <person name="Lage O.M."/>
            <person name="Pohl T."/>
            <person name="Merkel B.J."/>
            <person name="Hornburger P."/>
            <person name="Mueller R.-W."/>
            <person name="Bruemmer F."/>
            <person name="Labrenz M."/>
            <person name="Spormann A.M."/>
            <person name="Op den Camp H."/>
            <person name="Overmann J."/>
            <person name="Amann R."/>
            <person name="Jetten M.S.M."/>
            <person name="Mascher T."/>
            <person name="Medema M.H."/>
            <person name="Devos D.P."/>
            <person name="Kaster A.-K."/>
            <person name="Ovreas L."/>
            <person name="Rohde M."/>
            <person name="Galperin M.Y."/>
            <person name="Jogler C."/>
        </authorList>
    </citation>
    <scope>NUCLEOTIDE SEQUENCE [LARGE SCALE GENOMIC DNA]</scope>
    <source>
        <strain evidence="1 2">Enr13</strain>
    </source>
</reference>
<dbReference type="KEGG" id="snep:Enr13x_24330"/>
<dbReference type="RefSeq" id="WP_145386180.1">
    <property type="nucleotide sequence ID" value="NZ_CP037423.1"/>
</dbReference>
<dbReference type="Proteomes" id="UP000319004">
    <property type="component" value="Chromosome"/>
</dbReference>
<sequence>MPLARSQKGTLAALLAALVGIAAGFLWLSNRIPCLDRGGVSTNILADQSLALVTATAYSNDGSVLHSDAILIDLRSGAVEKAFDERLFEMLYLEGCDTPSPRPKAHWLVANDGATSIGRREPVDVRFVVTELKTGKTLKEFPYTLNTYSFRVFIGDRFMITKLKDHFEIVDLHAEHPSPKRVSTTHPTRWIWGIPEARYFMLGSPRAATVTPPELYHVDENGTIRLVRLMRSASPQHTMQSHSIGATYLVQQSGSARWRS</sequence>